<evidence type="ECO:0000256" key="8">
    <source>
        <dbReference type="RuleBase" id="RU363032"/>
    </source>
</evidence>
<dbReference type="EMBL" id="NMRN01000049">
    <property type="protein sequence ID" value="PAS92053.1"/>
    <property type="molecule type" value="Genomic_DNA"/>
</dbReference>
<dbReference type="InterPro" id="IPR000515">
    <property type="entry name" value="MetI-like"/>
</dbReference>
<keyword evidence="13" id="KW-1185">Reference proteome</keyword>
<feature type="transmembrane region" description="Helical" evidence="8">
    <location>
        <begin position="239"/>
        <end position="261"/>
    </location>
</feature>
<evidence type="ECO:0000256" key="7">
    <source>
        <dbReference type="ARBA" id="ARBA00023136"/>
    </source>
</evidence>
<evidence type="ECO:0000313" key="10">
    <source>
        <dbReference type="EMBL" id="KAF7598329.1"/>
    </source>
</evidence>
<dbReference type="PANTHER" id="PTHR42929:SF5">
    <property type="entry name" value="ABC TRANSPORTER PERMEASE PROTEIN"/>
    <property type="match status" value="1"/>
</dbReference>
<feature type="transmembrane region" description="Helical" evidence="8">
    <location>
        <begin position="35"/>
        <end position="59"/>
    </location>
</feature>
<keyword evidence="4" id="KW-1003">Cell membrane</keyword>
<evidence type="ECO:0000256" key="6">
    <source>
        <dbReference type="ARBA" id="ARBA00022989"/>
    </source>
</evidence>
<evidence type="ECO:0000256" key="2">
    <source>
        <dbReference type="ARBA" id="ARBA00007069"/>
    </source>
</evidence>
<dbReference type="PANTHER" id="PTHR42929">
    <property type="entry name" value="INNER MEMBRANE ABC TRANSPORTER PERMEASE PROTEIN YDCU-RELATED-RELATED"/>
    <property type="match status" value="1"/>
</dbReference>
<evidence type="ECO:0000256" key="4">
    <source>
        <dbReference type="ARBA" id="ARBA00022475"/>
    </source>
</evidence>
<dbReference type="RefSeq" id="WP_095525450.1">
    <property type="nucleotide sequence ID" value="NZ_MDUX01000053.1"/>
</dbReference>
<dbReference type="EMBL" id="MDUX01000053">
    <property type="protein sequence ID" value="KAF7598329.1"/>
    <property type="molecule type" value="Genomic_DNA"/>
</dbReference>
<keyword evidence="5 8" id="KW-0812">Transmembrane</keyword>
<dbReference type="Proteomes" id="UP000623509">
    <property type="component" value="Unassembled WGS sequence"/>
</dbReference>
<dbReference type="GO" id="GO:0005886">
    <property type="term" value="C:plasma membrane"/>
    <property type="evidence" value="ECO:0007669"/>
    <property type="project" value="UniProtKB-SubCell"/>
</dbReference>
<keyword evidence="3 8" id="KW-0813">Transport</keyword>
<evidence type="ECO:0000313" key="11">
    <source>
        <dbReference type="EMBL" id="PAS92053.1"/>
    </source>
</evidence>
<dbReference type="CDD" id="cd06261">
    <property type="entry name" value="TM_PBP2"/>
    <property type="match status" value="1"/>
</dbReference>
<dbReference type="AlphaFoldDB" id="A0A272EPL9"/>
<evidence type="ECO:0000256" key="3">
    <source>
        <dbReference type="ARBA" id="ARBA00022448"/>
    </source>
</evidence>
<dbReference type="OrthoDB" id="9808619at2"/>
<dbReference type="SUPFAM" id="SSF161098">
    <property type="entry name" value="MetI-like"/>
    <property type="match status" value="1"/>
</dbReference>
<organism evidence="11 12">
    <name type="scientific">Candidatus Dactylopiibacterium carminicum</name>
    <dbReference type="NCBI Taxonomy" id="857335"/>
    <lineage>
        <taxon>Bacteria</taxon>
        <taxon>Pseudomonadati</taxon>
        <taxon>Pseudomonadota</taxon>
        <taxon>Betaproteobacteria</taxon>
        <taxon>Rhodocyclales</taxon>
        <taxon>Rhodocyclaceae</taxon>
        <taxon>Candidatus Dactylopiibacterium</taxon>
    </lineage>
</organism>
<dbReference type="InterPro" id="IPR035906">
    <property type="entry name" value="MetI-like_sf"/>
</dbReference>
<feature type="transmembrane region" description="Helical" evidence="8">
    <location>
        <begin position="384"/>
        <end position="407"/>
    </location>
</feature>
<gene>
    <name evidence="10" type="ORF">BGI27_13835</name>
    <name evidence="11" type="ORF">CGU29_13280</name>
</gene>
<evidence type="ECO:0000313" key="13">
    <source>
        <dbReference type="Proteomes" id="UP000623509"/>
    </source>
</evidence>
<dbReference type="Gene3D" id="1.10.3720.10">
    <property type="entry name" value="MetI-like"/>
    <property type="match status" value="1"/>
</dbReference>
<keyword evidence="6 8" id="KW-1133">Transmembrane helix</keyword>
<comment type="similarity">
    <text evidence="2">Belongs to the binding-protein-dependent transport system permease family. CysTW subfamily.</text>
</comment>
<name>A0A272EPL9_9RHOO</name>
<evidence type="ECO:0000256" key="5">
    <source>
        <dbReference type="ARBA" id="ARBA00022692"/>
    </source>
</evidence>
<evidence type="ECO:0000313" key="12">
    <source>
        <dbReference type="Proteomes" id="UP000216107"/>
    </source>
</evidence>
<reference evidence="11 12" key="2">
    <citation type="submission" date="2017-07" db="EMBL/GenBank/DDBJ databases">
        <title>Candidatus Dactylopiibacterium carminicum, a nitrogen-fixing symbiont of the cochineal insect Dactylopius coccus and Dactylopius opuntiae (Hemiptera: Coccoidea: Dactylopiidae).</title>
        <authorList>
            <person name="Vera A."/>
        </authorList>
    </citation>
    <scope>NUCLEOTIDE SEQUENCE [LARGE SCALE GENOMIC DNA]</scope>
    <source>
        <strain evidence="11 12">NFDCM</strain>
    </source>
</reference>
<dbReference type="Proteomes" id="UP000216107">
    <property type="component" value="Unassembled WGS sequence"/>
</dbReference>
<feature type="transmembrane region" description="Helical" evidence="8">
    <location>
        <begin position="205"/>
        <end position="227"/>
    </location>
</feature>
<keyword evidence="7 8" id="KW-0472">Membrane</keyword>
<dbReference type="Pfam" id="PF00528">
    <property type="entry name" value="BPD_transp_1"/>
    <property type="match status" value="1"/>
</dbReference>
<accession>A0A272EPL9</accession>
<evidence type="ECO:0000256" key="1">
    <source>
        <dbReference type="ARBA" id="ARBA00004651"/>
    </source>
</evidence>
<evidence type="ECO:0000259" key="9">
    <source>
        <dbReference type="PROSITE" id="PS50928"/>
    </source>
</evidence>
<feature type="domain" description="ABC transmembrane type-1" evidence="9">
    <location>
        <begin position="201"/>
        <end position="407"/>
    </location>
</feature>
<protein>
    <submittedName>
        <fullName evidence="10">ABC transporter permease</fullName>
    </submittedName>
    <submittedName>
        <fullName evidence="11">Polyamine ABC transporter substrate-binding protein</fullName>
    </submittedName>
</protein>
<reference evidence="10 13" key="1">
    <citation type="submission" date="2016-08" db="EMBL/GenBank/DDBJ databases">
        <title>Candidatus Dactylopiibacterium carminicum genome sequence.</title>
        <authorList>
            <person name="Ramirez-Puebla S.T."/>
            <person name="Ormeno-Orrillo E."/>
            <person name="Vera-Ponce De Leon A."/>
            <person name="Luis L."/>
            <person name="Sanchez-Flores A."/>
            <person name="Monica R."/>
            <person name="Martinez-Romero E."/>
        </authorList>
    </citation>
    <scope>NUCLEOTIDE SEQUENCE [LARGE SCALE GENOMIC DNA]</scope>
    <source>
        <strain evidence="10">END1</strain>
    </source>
</reference>
<dbReference type="GO" id="GO:0055085">
    <property type="term" value="P:transmembrane transport"/>
    <property type="evidence" value="ECO:0007669"/>
    <property type="project" value="InterPro"/>
</dbReference>
<feature type="transmembrane region" description="Helical" evidence="8">
    <location>
        <begin position="344"/>
        <end position="364"/>
    </location>
</feature>
<comment type="caution">
    <text evidence="11">The sequence shown here is derived from an EMBL/GenBank/DDBJ whole genome shotgun (WGS) entry which is preliminary data.</text>
</comment>
<sequence>MSELTATLPAVAAGSQAPSLKQQLARAERIRKLKYAALILPLALFLLLSFLWPIAALLLRSVDNPEVIAALPQTSALLRGWDGQTLPDETTFNALARDLAAVSGTPPLAAAARRLNMEQLGFRTLMMKTARAVPLAEGVGARHALVEVDERWGEVATWHFLARNASPWTARHLLAALDRTYDEQGRVVKTDEEQAIYIDVFKRTFGMALVVTLCCLMLGFPLAYLMATLPVRTANVMMIFVLLPFWTSILVRVAAWIVLLQSEGLVNQALRGLGLIDQPLQLVFNSTGVYIAMVHILLPFMILPLYSVMKGISPLYMRAALSLGCPPFRSFWKVYFPQSLPGVGAGCLLVFILCMGYYITPALLGSPSEQMASYFVAFYTNQTINWGMAAALSTILFIATLLLYMVYARLIGNQDAAARAR</sequence>
<dbReference type="PROSITE" id="PS50928">
    <property type="entry name" value="ABC_TM1"/>
    <property type="match status" value="1"/>
</dbReference>
<comment type="subcellular location">
    <subcellularLocation>
        <location evidence="1 8">Cell membrane</location>
        <topology evidence="1 8">Multi-pass membrane protein</topology>
    </subcellularLocation>
</comment>
<proteinExistence type="inferred from homology"/>
<feature type="transmembrane region" description="Helical" evidence="8">
    <location>
        <begin position="282"/>
        <end position="303"/>
    </location>
</feature>